<gene>
    <name evidence="1" type="ORF">V2W30_02910</name>
</gene>
<sequence length="115" mass="12588">MADSSALSPIELEVLWADFHSTVNMTAQEPAAWLRTRAAGAVGTSPPENAGGAAGRHVLAVLRRRRTELTADDVRLMREVVDRVAVLTEGSREPEPRATVTRHRLMSLGHDQLRP</sequence>
<proteinExistence type="predicted"/>
<name>A0ACD5A5T4_9ACTN</name>
<reference evidence="1" key="1">
    <citation type="journal article" date="2025" name="Int. J. Syst. Evol. Microbiol.">
        <title>Streptomyces citrinus sp. nov., with yellow diffusible pigment.</title>
        <authorList>
            <person name="He Y."/>
            <person name="Yang E."/>
            <person name="Xu J."/>
            <person name="Sun Y."/>
            <person name="Sun L."/>
        </authorList>
    </citation>
    <scope>NUCLEOTIDE SEQUENCE</scope>
    <source>
        <strain evidence="1">Q6</strain>
    </source>
</reference>
<evidence type="ECO:0000313" key="2">
    <source>
        <dbReference type="Proteomes" id="UP001432251"/>
    </source>
</evidence>
<protein>
    <submittedName>
        <fullName evidence="1">DUF3140 domain-containing protein</fullName>
    </submittedName>
</protein>
<dbReference type="EMBL" id="CP146022">
    <property type="protein sequence ID" value="WWQ62415.1"/>
    <property type="molecule type" value="Genomic_DNA"/>
</dbReference>
<organism evidence="1 2">
    <name type="scientific">Streptomyces citrinus</name>
    <dbReference type="NCBI Taxonomy" id="3118173"/>
    <lineage>
        <taxon>Bacteria</taxon>
        <taxon>Bacillati</taxon>
        <taxon>Actinomycetota</taxon>
        <taxon>Actinomycetes</taxon>
        <taxon>Kitasatosporales</taxon>
        <taxon>Streptomycetaceae</taxon>
        <taxon>Streptomyces</taxon>
    </lineage>
</organism>
<evidence type="ECO:0000313" key="1">
    <source>
        <dbReference type="EMBL" id="WWQ62415.1"/>
    </source>
</evidence>
<keyword evidence="2" id="KW-1185">Reference proteome</keyword>
<accession>A0ACD5A5T4</accession>
<dbReference type="Proteomes" id="UP001432251">
    <property type="component" value="Chromosome"/>
</dbReference>